<comment type="caution">
    <text evidence="8">The sequence shown here is derived from an EMBL/GenBank/DDBJ whole genome shotgun (WGS) entry which is preliminary data.</text>
</comment>
<dbReference type="InterPro" id="IPR000326">
    <property type="entry name" value="PAP2/HPO"/>
</dbReference>
<keyword evidence="4 6" id="KW-1133">Transmembrane helix</keyword>
<dbReference type="AlphaFoldDB" id="A0A2A9P6J0"/>
<dbReference type="Gene3D" id="1.20.144.10">
    <property type="entry name" value="Phosphatidic acid phosphatase type 2/haloperoxidase"/>
    <property type="match status" value="1"/>
</dbReference>
<reference evidence="8 9" key="2">
    <citation type="journal article" date="2017" name="Sci. Rep.">
        <title>Ant-infecting Ophiocordyceps genomes reveal a high diversity of potential behavioral manipulation genes and a possible major role for enterotoxins.</title>
        <authorList>
            <person name="de Bekker C."/>
            <person name="Ohm R.A."/>
            <person name="Evans H.C."/>
            <person name="Brachmann A."/>
            <person name="Hughes D.P."/>
        </authorList>
    </citation>
    <scope>NUCLEOTIDE SEQUENCE [LARGE SCALE GENOMIC DNA]</scope>
    <source>
        <strain evidence="8 9">SC16a</strain>
    </source>
</reference>
<comment type="similarity">
    <text evidence="6">Belongs to the dolichyldiphosphatase family.</text>
</comment>
<reference evidence="8 9" key="1">
    <citation type="journal article" date="2015" name="BMC Genomics">
        <title>Gene expression during zombie ant biting behavior reflects the complexity underlying fungal parasitic behavioral manipulation.</title>
        <authorList>
            <person name="de Bekker C."/>
            <person name="Ohm R.A."/>
            <person name="Loreto R.G."/>
            <person name="Sebastian A."/>
            <person name="Albert I."/>
            <person name="Merrow M."/>
            <person name="Brachmann A."/>
            <person name="Hughes D.P."/>
        </authorList>
    </citation>
    <scope>NUCLEOTIDE SEQUENCE [LARGE SCALE GENOMIC DNA]</scope>
    <source>
        <strain evidence="8 9">SC16a</strain>
    </source>
</reference>
<dbReference type="PANTHER" id="PTHR11247">
    <property type="entry name" value="PALMITOYL-PROTEIN THIOESTERASE/DOLICHYLDIPHOSPHATASE 1"/>
    <property type="match status" value="1"/>
</dbReference>
<dbReference type="SUPFAM" id="SSF48317">
    <property type="entry name" value="Acid phosphatase/Vanadium-dependent haloperoxidase"/>
    <property type="match status" value="1"/>
</dbReference>
<name>A0A2A9P6J0_OPHUN</name>
<comment type="catalytic activity">
    <reaction evidence="6">
        <text>a di-trans,poly-cis-dolichyl diphosphate + H2O = a di-trans,poly-cis-dolichyl phosphate + phosphate + H(+)</text>
        <dbReference type="Rhea" id="RHEA:14385"/>
        <dbReference type="Rhea" id="RHEA-COMP:19498"/>
        <dbReference type="Rhea" id="RHEA-COMP:19506"/>
        <dbReference type="ChEBI" id="CHEBI:15377"/>
        <dbReference type="ChEBI" id="CHEBI:15378"/>
        <dbReference type="ChEBI" id="CHEBI:43474"/>
        <dbReference type="ChEBI" id="CHEBI:57497"/>
        <dbReference type="ChEBI" id="CHEBI:57683"/>
        <dbReference type="EC" id="3.6.1.43"/>
    </reaction>
</comment>
<dbReference type="Pfam" id="PF01569">
    <property type="entry name" value="PAP2"/>
    <property type="match status" value="1"/>
</dbReference>
<feature type="domain" description="Phosphatidic acid phosphatase type 2/haloperoxidase" evidence="7">
    <location>
        <begin position="52"/>
        <end position="168"/>
    </location>
</feature>
<comment type="pathway">
    <text evidence="6">Protein modification; protein glycosylation.</text>
</comment>
<feature type="transmembrane region" description="Helical" evidence="6">
    <location>
        <begin position="22"/>
        <end position="46"/>
    </location>
</feature>
<evidence type="ECO:0000256" key="1">
    <source>
        <dbReference type="ARBA" id="ARBA00004141"/>
    </source>
</evidence>
<dbReference type="Proteomes" id="UP000037136">
    <property type="component" value="Unassembled WGS sequence"/>
</dbReference>
<dbReference type="OrthoDB" id="302705at2759"/>
<dbReference type="InterPro" id="IPR039667">
    <property type="entry name" value="Dolichyldiphosphatase_PAP2"/>
</dbReference>
<evidence type="ECO:0000256" key="2">
    <source>
        <dbReference type="ARBA" id="ARBA00022692"/>
    </source>
</evidence>
<dbReference type="EC" id="3.6.1.43" evidence="6"/>
<evidence type="ECO:0000313" key="8">
    <source>
        <dbReference type="EMBL" id="PFH56480.1"/>
    </source>
</evidence>
<protein>
    <recommendedName>
        <fullName evidence="6">Dolichyldiphosphatase</fullName>
        <ecNumber evidence="6">3.6.1.43</ecNumber>
    </recommendedName>
</protein>
<dbReference type="UniPathway" id="UPA00378"/>
<evidence type="ECO:0000313" key="9">
    <source>
        <dbReference type="Proteomes" id="UP000037136"/>
    </source>
</evidence>
<proteinExistence type="inferred from homology"/>
<comment type="subcellular location">
    <subcellularLocation>
        <location evidence="6">Endoplasmic reticulum membrane</location>
        <topology evidence="6">Multi-pass membrane protein</topology>
    </subcellularLocation>
    <subcellularLocation>
        <location evidence="1">Membrane</location>
        <topology evidence="1">Multi-pass membrane protein</topology>
    </subcellularLocation>
</comment>
<keyword evidence="6" id="KW-0256">Endoplasmic reticulum</keyword>
<keyword evidence="5 6" id="KW-0472">Membrane</keyword>
<dbReference type="STRING" id="268505.A0A2A9P6J0"/>
<evidence type="ECO:0000256" key="3">
    <source>
        <dbReference type="ARBA" id="ARBA00022801"/>
    </source>
</evidence>
<keyword evidence="3 6" id="KW-0378">Hydrolase</keyword>
<sequence>MESPPLASLTLTHVHYDPSDRLSLLCAYLALLPQTLCIVYGTLILFTREVEIGILFLGQLACETVNLILKRIIKEQRPRRFHGKGYGMPSSHAQFLAFWSLSLSLFLLFRHRPRGRNAWSFSHRLALSAAAIALASLTAWSRLYLGYHSERQVLVGALAGALLALLWFAFTAWLRAVGFLAWLLQSVPARALRLRDLLVFEDLCQAGWEKWERARFPSTHARTRKNVFTLTIELNILLPGRDINSRLS</sequence>
<evidence type="ECO:0000259" key="7">
    <source>
        <dbReference type="SMART" id="SM00014"/>
    </source>
</evidence>
<evidence type="ECO:0000256" key="6">
    <source>
        <dbReference type="RuleBase" id="RU367078"/>
    </source>
</evidence>
<dbReference type="SMART" id="SM00014">
    <property type="entry name" value="acidPPc"/>
    <property type="match status" value="1"/>
</dbReference>
<keyword evidence="2 6" id="KW-0812">Transmembrane</keyword>
<dbReference type="GO" id="GO:0005789">
    <property type="term" value="C:endoplasmic reticulum membrane"/>
    <property type="evidence" value="ECO:0007669"/>
    <property type="project" value="UniProtKB-SubCell"/>
</dbReference>
<accession>A0A2A9P6J0</accession>
<dbReference type="PANTHER" id="PTHR11247:SF1">
    <property type="entry name" value="DOLICHYLDIPHOSPHATASE 1"/>
    <property type="match status" value="1"/>
</dbReference>
<dbReference type="GO" id="GO:0006487">
    <property type="term" value="P:protein N-linked glycosylation"/>
    <property type="evidence" value="ECO:0007669"/>
    <property type="project" value="UniProtKB-UniRule"/>
</dbReference>
<dbReference type="EMBL" id="LAZP02000569">
    <property type="protein sequence ID" value="PFH56480.1"/>
    <property type="molecule type" value="Genomic_DNA"/>
</dbReference>
<feature type="transmembrane region" description="Helical" evidence="6">
    <location>
        <begin position="121"/>
        <end position="141"/>
    </location>
</feature>
<feature type="transmembrane region" description="Helical" evidence="6">
    <location>
        <begin position="53"/>
        <end position="73"/>
    </location>
</feature>
<feature type="transmembrane region" description="Helical" evidence="6">
    <location>
        <begin position="153"/>
        <end position="184"/>
    </location>
</feature>
<gene>
    <name evidence="8" type="ORF">XA68_16435</name>
</gene>
<comment type="function">
    <text evidence="6">Required for efficient N-glycosylation. Necessary for maintaining optimal levels of dolichol-linked oligosaccharides. Hydrolyzes dolichyl pyrophosphate at a very high rate and dolichyl monophosphate at a much lower rate. Does not act on phosphatidate.</text>
</comment>
<dbReference type="GO" id="GO:0047874">
    <property type="term" value="F:dolichyldiphosphatase activity"/>
    <property type="evidence" value="ECO:0007669"/>
    <property type="project" value="UniProtKB-UniRule"/>
</dbReference>
<dbReference type="CDD" id="cd03382">
    <property type="entry name" value="PAP2_dolichyldiphosphatase"/>
    <property type="match status" value="1"/>
</dbReference>
<feature type="transmembrane region" description="Helical" evidence="6">
    <location>
        <begin position="93"/>
        <end position="109"/>
    </location>
</feature>
<evidence type="ECO:0000256" key="4">
    <source>
        <dbReference type="ARBA" id="ARBA00022989"/>
    </source>
</evidence>
<dbReference type="InterPro" id="IPR036938">
    <property type="entry name" value="PAP2/HPO_sf"/>
</dbReference>
<evidence type="ECO:0000256" key="5">
    <source>
        <dbReference type="ARBA" id="ARBA00023136"/>
    </source>
</evidence>
<dbReference type="GO" id="GO:0008610">
    <property type="term" value="P:lipid biosynthetic process"/>
    <property type="evidence" value="ECO:0007669"/>
    <property type="project" value="TreeGrafter"/>
</dbReference>
<organism evidence="8 9">
    <name type="scientific">Ophiocordyceps unilateralis</name>
    <name type="common">Zombie-ant fungus</name>
    <name type="synonym">Torrubia unilateralis</name>
    <dbReference type="NCBI Taxonomy" id="268505"/>
    <lineage>
        <taxon>Eukaryota</taxon>
        <taxon>Fungi</taxon>
        <taxon>Dikarya</taxon>
        <taxon>Ascomycota</taxon>
        <taxon>Pezizomycotina</taxon>
        <taxon>Sordariomycetes</taxon>
        <taxon>Hypocreomycetidae</taxon>
        <taxon>Hypocreales</taxon>
        <taxon>Ophiocordycipitaceae</taxon>
        <taxon>Ophiocordyceps</taxon>
    </lineage>
</organism>
<keyword evidence="9" id="KW-1185">Reference proteome</keyword>